<dbReference type="Pfam" id="PF02585">
    <property type="entry name" value="PIG-L"/>
    <property type="match status" value="1"/>
</dbReference>
<feature type="signal peptide" evidence="2">
    <location>
        <begin position="1"/>
        <end position="19"/>
    </location>
</feature>
<organism evidence="3 4">
    <name type="scientific">Nakamurella leprariae</name>
    <dbReference type="NCBI Taxonomy" id="2803911"/>
    <lineage>
        <taxon>Bacteria</taxon>
        <taxon>Bacillati</taxon>
        <taxon>Actinomycetota</taxon>
        <taxon>Actinomycetes</taxon>
        <taxon>Nakamurellales</taxon>
        <taxon>Nakamurellaceae</taxon>
        <taxon>Nakamurella</taxon>
    </lineage>
</organism>
<proteinExistence type="predicted"/>
<evidence type="ECO:0000313" key="3">
    <source>
        <dbReference type="EMBL" id="MBM9467621.1"/>
    </source>
</evidence>
<evidence type="ECO:0000256" key="2">
    <source>
        <dbReference type="SAM" id="SignalP"/>
    </source>
</evidence>
<protein>
    <submittedName>
        <fullName evidence="3">PIG-L family deacetylase</fullName>
    </submittedName>
</protein>
<dbReference type="RefSeq" id="WP_205260576.1">
    <property type="nucleotide sequence ID" value="NZ_JAERWK010000012.1"/>
</dbReference>
<accession>A0A939BZE5</accession>
<dbReference type="InterPro" id="IPR003737">
    <property type="entry name" value="GlcNAc_PI_deacetylase-related"/>
</dbReference>
<gene>
    <name evidence="3" type="ORF">JL106_10055</name>
</gene>
<dbReference type="Gene3D" id="3.40.50.10320">
    <property type="entry name" value="LmbE-like"/>
    <property type="match status" value="1"/>
</dbReference>
<dbReference type="InterPro" id="IPR024078">
    <property type="entry name" value="LmbE-like_dom_sf"/>
</dbReference>
<dbReference type="GO" id="GO:0016137">
    <property type="term" value="P:glycoside metabolic process"/>
    <property type="evidence" value="ECO:0007669"/>
    <property type="project" value="UniProtKB-ARBA"/>
</dbReference>
<evidence type="ECO:0000256" key="1">
    <source>
        <dbReference type="ARBA" id="ARBA00022833"/>
    </source>
</evidence>
<evidence type="ECO:0000313" key="4">
    <source>
        <dbReference type="Proteomes" id="UP000663792"/>
    </source>
</evidence>
<keyword evidence="1" id="KW-0862">Zinc</keyword>
<dbReference type="SUPFAM" id="SSF102588">
    <property type="entry name" value="LmbE-like"/>
    <property type="match status" value="1"/>
</dbReference>
<keyword evidence="2" id="KW-0732">Signal</keyword>
<sequence length="347" mass="37785">MPRPLAVSVGLSAPRAAVAALTGAGLELVRVPEAELTRFLDGNRRVVVALVYSGHPELTASIRRIRRSSPRGRIILLADAMVGAAELLDAMRAGVNDVLDPNDSFLLQRRLAEHVHQVLARRDRVLVVGAHPDDVEIGAAGTLLEHARRGDQLTVLTFSRGAVGGNSTDRVGESVASAGLLGARLLMGDFPDTRIDNGATSIRFVEAAVTEVDPTVVYVHTAHDGHQDHRAVHIATVSATRRVPRLYCYHSPSTNNDFRPTKFVAIDDTLSEKLKVLEQFASQAERTYLEPELVVAQSRFWARTLAPRAKYAEPFEVMRELSDPFPATRVQEPDTPPAGVSVLRIPT</sequence>
<dbReference type="EMBL" id="JAERWK010000012">
    <property type="protein sequence ID" value="MBM9467621.1"/>
    <property type="molecule type" value="Genomic_DNA"/>
</dbReference>
<comment type="caution">
    <text evidence="3">The sequence shown here is derived from an EMBL/GenBank/DDBJ whole genome shotgun (WGS) entry which is preliminary data.</text>
</comment>
<dbReference type="PANTHER" id="PTHR12993:SF11">
    <property type="entry name" value="N-ACETYLGLUCOSAMINYL-PHOSPHATIDYLINOSITOL DE-N-ACETYLASE"/>
    <property type="match status" value="1"/>
</dbReference>
<dbReference type="AlphaFoldDB" id="A0A939BZE5"/>
<feature type="chain" id="PRO_5039256390" evidence="2">
    <location>
        <begin position="20"/>
        <end position="347"/>
    </location>
</feature>
<dbReference type="Proteomes" id="UP000663792">
    <property type="component" value="Unassembled WGS sequence"/>
</dbReference>
<keyword evidence="4" id="KW-1185">Reference proteome</keyword>
<dbReference type="GO" id="GO:0016811">
    <property type="term" value="F:hydrolase activity, acting on carbon-nitrogen (but not peptide) bonds, in linear amides"/>
    <property type="evidence" value="ECO:0007669"/>
    <property type="project" value="TreeGrafter"/>
</dbReference>
<dbReference type="PANTHER" id="PTHR12993">
    <property type="entry name" value="N-ACETYLGLUCOSAMINYL-PHOSPHATIDYLINOSITOL DE-N-ACETYLASE-RELATED"/>
    <property type="match status" value="1"/>
</dbReference>
<reference evidence="3" key="1">
    <citation type="submission" date="2021-01" db="EMBL/GenBank/DDBJ databases">
        <title>YIM 132084 draft genome.</title>
        <authorList>
            <person name="An D."/>
        </authorList>
    </citation>
    <scope>NUCLEOTIDE SEQUENCE</scope>
    <source>
        <strain evidence="3">YIM 132084</strain>
    </source>
</reference>
<name>A0A939BZE5_9ACTN</name>